<evidence type="ECO:0000256" key="5">
    <source>
        <dbReference type="ARBA" id="ARBA00048793"/>
    </source>
</evidence>
<dbReference type="SUPFAM" id="SSF48179">
    <property type="entry name" value="6-phosphogluconate dehydrogenase C-terminal domain-like"/>
    <property type="match status" value="1"/>
</dbReference>
<dbReference type="SUPFAM" id="SSF51735">
    <property type="entry name" value="NAD(P)-binding Rossmann-fold domains"/>
    <property type="match status" value="1"/>
</dbReference>
<evidence type="ECO:0000259" key="7">
    <source>
        <dbReference type="Pfam" id="PF08546"/>
    </source>
</evidence>
<dbReference type="EC" id="1.1.1.169" evidence="2"/>
<dbReference type="InterPro" id="IPR008927">
    <property type="entry name" value="6-PGluconate_DH-like_C_sf"/>
</dbReference>
<evidence type="ECO:0000259" key="6">
    <source>
        <dbReference type="Pfam" id="PF02558"/>
    </source>
</evidence>
<evidence type="ECO:0000313" key="9">
    <source>
        <dbReference type="Proteomes" id="UP001320876"/>
    </source>
</evidence>
<evidence type="ECO:0000256" key="3">
    <source>
        <dbReference type="ARBA" id="ARBA00019465"/>
    </source>
</evidence>
<protein>
    <recommendedName>
        <fullName evidence="3">2-dehydropantoate 2-reductase</fullName>
        <ecNumber evidence="2">1.1.1.169</ecNumber>
    </recommendedName>
    <alternativeName>
        <fullName evidence="4">Ketopantoate reductase</fullName>
    </alternativeName>
</protein>
<comment type="catalytic activity">
    <reaction evidence="5">
        <text>(R)-pantoate + NADP(+) = 2-dehydropantoate + NADPH + H(+)</text>
        <dbReference type="Rhea" id="RHEA:16233"/>
        <dbReference type="ChEBI" id="CHEBI:11561"/>
        <dbReference type="ChEBI" id="CHEBI:15378"/>
        <dbReference type="ChEBI" id="CHEBI:15980"/>
        <dbReference type="ChEBI" id="CHEBI:57783"/>
        <dbReference type="ChEBI" id="CHEBI:58349"/>
        <dbReference type="EC" id="1.1.1.169"/>
    </reaction>
</comment>
<feature type="domain" description="Ketopantoate reductase N-terminal" evidence="6">
    <location>
        <begin position="33"/>
        <end position="178"/>
    </location>
</feature>
<dbReference type="InterPro" id="IPR013328">
    <property type="entry name" value="6PGD_dom2"/>
</dbReference>
<dbReference type="PANTHER" id="PTHR21708">
    <property type="entry name" value="PROBABLE 2-DEHYDROPANTOATE 2-REDUCTASE"/>
    <property type="match status" value="1"/>
</dbReference>
<keyword evidence="9" id="KW-1185">Reference proteome</keyword>
<dbReference type="Pfam" id="PF02558">
    <property type="entry name" value="ApbA"/>
    <property type="match status" value="1"/>
</dbReference>
<dbReference type="Gene3D" id="1.10.1040.10">
    <property type="entry name" value="N-(1-d-carboxylethyl)-l-norvaline Dehydrogenase, domain 2"/>
    <property type="match status" value="1"/>
</dbReference>
<evidence type="ECO:0000256" key="2">
    <source>
        <dbReference type="ARBA" id="ARBA00013014"/>
    </source>
</evidence>
<evidence type="ECO:0000256" key="4">
    <source>
        <dbReference type="ARBA" id="ARBA00032024"/>
    </source>
</evidence>
<gene>
    <name evidence="8" type="ORF">OKA05_25105</name>
</gene>
<dbReference type="InterPro" id="IPR036291">
    <property type="entry name" value="NAD(P)-bd_dom_sf"/>
</dbReference>
<feature type="domain" description="Ketopantoate reductase C-terminal" evidence="7">
    <location>
        <begin position="204"/>
        <end position="328"/>
    </location>
</feature>
<name>A0ABT3GQS6_9BACT</name>
<comment type="caution">
    <text evidence="8">The sequence shown here is derived from an EMBL/GenBank/DDBJ whole genome shotgun (WGS) entry which is preliminary data.</text>
</comment>
<comment type="pathway">
    <text evidence="1">Cofactor biosynthesis; (R)-pantothenate biosynthesis; (R)-pantoate from 3-methyl-2-oxobutanoate: step 2/2.</text>
</comment>
<dbReference type="EMBL" id="JAPDDT010000018">
    <property type="protein sequence ID" value="MCW1925862.1"/>
    <property type="molecule type" value="Genomic_DNA"/>
</dbReference>
<dbReference type="InterPro" id="IPR013752">
    <property type="entry name" value="KPA_reductase"/>
</dbReference>
<accession>A0ABT3GQS6</accession>
<dbReference type="InterPro" id="IPR051402">
    <property type="entry name" value="KPR-Related"/>
</dbReference>
<dbReference type="Gene3D" id="3.40.50.720">
    <property type="entry name" value="NAD(P)-binding Rossmann-like Domain"/>
    <property type="match status" value="1"/>
</dbReference>
<dbReference type="PANTHER" id="PTHR21708:SF26">
    <property type="entry name" value="2-DEHYDROPANTOATE 2-REDUCTASE"/>
    <property type="match status" value="1"/>
</dbReference>
<dbReference type="Pfam" id="PF08546">
    <property type="entry name" value="ApbA_C"/>
    <property type="match status" value="1"/>
</dbReference>
<dbReference type="RefSeq" id="WP_264489969.1">
    <property type="nucleotide sequence ID" value="NZ_JAPDDT010000018.1"/>
</dbReference>
<dbReference type="Proteomes" id="UP001320876">
    <property type="component" value="Unassembled WGS sequence"/>
</dbReference>
<proteinExistence type="predicted"/>
<evidence type="ECO:0000313" key="8">
    <source>
        <dbReference type="EMBL" id="MCW1925862.1"/>
    </source>
</evidence>
<evidence type="ECO:0000256" key="1">
    <source>
        <dbReference type="ARBA" id="ARBA00004994"/>
    </source>
</evidence>
<organism evidence="8 9">
    <name type="scientific">Luteolibacter arcticus</name>
    <dbReference type="NCBI Taxonomy" id="1581411"/>
    <lineage>
        <taxon>Bacteria</taxon>
        <taxon>Pseudomonadati</taxon>
        <taxon>Verrucomicrobiota</taxon>
        <taxon>Verrucomicrobiia</taxon>
        <taxon>Verrucomicrobiales</taxon>
        <taxon>Verrucomicrobiaceae</taxon>
        <taxon>Luteolibacter</taxon>
    </lineage>
</organism>
<sequence>MIAGIWNPDWPGRAPVSHDHMMDTGSNGARERIFIVGAGAVGLPLAAALAAAGREVVLVRARPDGPRIDSNISVRFGGNADPVSVRVEQVSFHELRELDGTVVLAIKSHANEEVAAALASKKVRGELVVMQNGLGVEQPFLSCGFEAMLRSVLYMTSQVRSDGVVEFRQIASCPIGTVAGEPSRLAGCVAALTTPLFAFHGHDDIETEAWRKTIVNAAFNSICPLLEADNGLFARDAEAAAVARRIAGECVALARDRGLSIREEDVMSRIMEISRGSDGVMISTLQDILAGRETEVTSLNLAIARIGAESVPPHVLPVTEALGQLVLAKSRLTRR</sequence>
<reference evidence="8 9" key="1">
    <citation type="submission" date="2022-10" db="EMBL/GenBank/DDBJ databases">
        <title>Luteolibacter arcticus strain CCTCC AB 2014275, whole genome shotgun sequencing project.</title>
        <authorList>
            <person name="Zhao G."/>
            <person name="Shen L."/>
        </authorList>
    </citation>
    <scope>NUCLEOTIDE SEQUENCE [LARGE SCALE GENOMIC DNA]</scope>
    <source>
        <strain evidence="8 9">CCTCC AB 2014275</strain>
    </source>
</reference>
<dbReference type="InterPro" id="IPR013332">
    <property type="entry name" value="KPR_N"/>
</dbReference>